<evidence type="ECO:0000313" key="2">
    <source>
        <dbReference type="EMBL" id="MEV5509847.1"/>
    </source>
</evidence>
<gene>
    <name evidence="2" type="ORF">AB0L16_25980</name>
</gene>
<organism evidence="2 3">
    <name type="scientific">Streptomyces orinoci</name>
    <name type="common">Streptoverticillium orinoci</name>
    <dbReference type="NCBI Taxonomy" id="67339"/>
    <lineage>
        <taxon>Bacteria</taxon>
        <taxon>Bacillati</taxon>
        <taxon>Actinomycetota</taxon>
        <taxon>Actinomycetes</taxon>
        <taxon>Kitasatosporales</taxon>
        <taxon>Streptomycetaceae</taxon>
        <taxon>Streptomyces</taxon>
    </lineage>
</organism>
<feature type="chain" id="PRO_5045925208" evidence="1">
    <location>
        <begin position="29"/>
        <end position="156"/>
    </location>
</feature>
<protein>
    <submittedName>
        <fullName evidence="2">DUF3574 domain-containing protein</fullName>
    </submittedName>
</protein>
<dbReference type="EMBL" id="JBFAUK010000024">
    <property type="protein sequence ID" value="MEV5509847.1"/>
    <property type="molecule type" value="Genomic_DNA"/>
</dbReference>
<sequence length="156" mass="16977">MLSSKPRLRAAAVTAAAVLAVGAPTAYAALGTGGDTAPDPRAAATRGKSYIGTHLFFGTGRPDGKPAVTDRQFMDFVSQRVTPRFPDGLTVQDARGQWRGRNGAVVRERSYQLTVLYPKSEARVRDRDIEAIRTAYKRAFAQESVLRADDMESVDF</sequence>
<reference evidence="2 3" key="1">
    <citation type="submission" date="2024-06" db="EMBL/GenBank/DDBJ databases">
        <title>The Natural Products Discovery Center: Release of the First 8490 Sequenced Strains for Exploring Actinobacteria Biosynthetic Diversity.</title>
        <authorList>
            <person name="Kalkreuter E."/>
            <person name="Kautsar S.A."/>
            <person name="Yang D."/>
            <person name="Bader C.D."/>
            <person name="Teijaro C.N."/>
            <person name="Fluegel L."/>
            <person name="Davis C.M."/>
            <person name="Simpson J.R."/>
            <person name="Lauterbach L."/>
            <person name="Steele A.D."/>
            <person name="Gui C."/>
            <person name="Meng S."/>
            <person name="Li G."/>
            <person name="Viehrig K."/>
            <person name="Ye F."/>
            <person name="Su P."/>
            <person name="Kiefer A.F."/>
            <person name="Nichols A."/>
            <person name="Cepeda A.J."/>
            <person name="Yan W."/>
            <person name="Fan B."/>
            <person name="Jiang Y."/>
            <person name="Adhikari A."/>
            <person name="Zheng C.-J."/>
            <person name="Schuster L."/>
            <person name="Cowan T.M."/>
            <person name="Smanski M.J."/>
            <person name="Chevrette M.G."/>
            <person name="De Carvalho L.P.S."/>
            <person name="Shen B."/>
        </authorList>
    </citation>
    <scope>NUCLEOTIDE SEQUENCE [LARGE SCALE GENOMIC DNA]</scope>
    <source>
        <strain evidence="2 3">NPDC052347</strain>
    </source>
</reference>
<name>A0ABV3K5B5_STRON</name>
<dbReference type="InterPro" id="IPR021957">
    <property type="entry name" value="DUF3574"/>
</dbReference>
<comment type="caution">
    <text evidence="2">The sequence shown here is derived from an EMBL/GenBank/DDBJ whole genome shotgun (WGS) entry which is preliminary data.</text>
</comment>
<keyword evidence="1" id="KW-0732">Signal</keyword>
<dbReference type="Pfam" id="PF12098">
    <property type="entry name" value="DUF3574"/>
    <property type="match status" value="1"/>
</dbReference>
<proteinExistence type="predicted"/>
<keyword evidence="3" id="KW-1185">Reference proteome</keyword>
<dbReference type="Proteomes" id="UP001552594">
    <property type="component" value="Unassembled WGS sequence"/>
</dbReference>
<feature type="signal peptide" evidence="1">
    <location>
        <begin position="1"/>
        <end position="28"/>
    </location>
</feature>
<dbReference type="RefSeq" id="WP_109281776.1">
    <property type="nucleotide sequence ID" value="NZ_JBFAUK010000024.1"/>
</dbReference>
<evidence type="ECO:0000256" key="1">
    <source>
        <dbReference type="SAM" id="SignalP"/>
    </source>
</evidence>
<evidence type="ECO:0000313" key="3">
    <source>
        <dbReference type="Proteomes" id="UP001552594"/>
    </source>
</evidence>
<accession>A0ABV3K5B5</accession>